<dbReference type="PANTHER" id="PTHR43248:SF29">
    <property type="entry name" value="TRIPEPTIDYL AMINOPEPTIDASE"/>
    <property type="match status" value="1"/>
</dbReference>
<dbReference type="GO" id="GO:0016787">
    <property type="term" value="F:hydrolase activity"/>
    <property type="evidence" value="ECO:0007669"/>
    <property type="project" value="UniProtKB-KW"/>
</dbReference>
<dbReference type="Proteomes" id="UP000249091">
    <property type="component" value="Chromosome 1"/>
</dbReference>
<dbReference type="Gene3D" id="3.40.50.1820">
    <property type="entry name" value="alpha/beta hydrolase"/>
    <property type="match status" value="1"/>
</dbReference>
<evidence type="ECO:0000313" key="7">
    <source>
        <dbReference type="Proteomes" id="UP000249091"/>
    </source>
</evidence>
<proteinExistence type="inferred from homology"/>
<keyword evidence="7" id="KW-1185">Reference proteome</keyword>
<dbReference type="SUPFAM" id="SSF53474">
    <property type="entry name" value="alpha/beta-Hydrolases"/>
    <property type="match status" value="1"/>
</dbReference>
<evidence type="ECO:0000256" key="2">
    <source>
        <dbReference type="ARBA" id="ARBA00022729"/>
    </source>
</evidence>
<feature type="domain" description="AB hydrolase-1" evidence="5">
    <location>
        <begin position="102"/>
        <end position="485"/>
    </location>
</feature>
<evidence type="ECO:0000256" key="1">
    <source>
        <dbReference type="ARBA" id="ARBA00010088"/>
    </source>
</evidence>
<organism evidence="6 7">
    <name type="scientific">Rhodococcus coprophilus</name>
    <dbReference type="NCBI Taxonomy" id="38310"/>
    <lineage>
        <taxon>Bacteria</taxon>
        <taxon>Bacillati</taxon>
        <taxon>Actinomycetota</taxon>
        <taxon>Actinomycetes</taxon>
        <taxon>Mycobacteriales</taxon>
        <taxon>Nocardiaceae</taxon>
        <taxon>Rhodococcus</taxon>
    </lineage>
</organism>
<dbReference type="RefSeq" id="WP_072699203.1">
    <property type="nucleotide sequence ID" value="NZ_LS483468.1"/>
</dbReference>
<sequence>MRLFRPVAVAFVAALTVLGCSAPAAVQPPSDAGVPAELEQFYRQSVRWESCAGYGTDGPVLARNGVECARISVPLDYGDPAGETVSIALSRSRAGGERIGSLLTNPGGPGASGLSVALVADGTPVAERFDVIGMDPRGIGSSEPGIVCRTAAETDADRALDPGDTSPAGIAEAEKLNREYADLCAERTGVDVLAHVGTREVVRDMDVVRGVLGDDRLNYLGFSYGTRIGAEYAQKFPDRVRAMVLDGAIDPDQDPVEEMLLQAEGFQRAFEDFANYCAGYDGCPLGTDPSQAVERFRALVGPLLETPAPTTDPRGLSYGDAITGVQQALYSPALWGSLRGGLESLATSGTGDTLLLLADLYEGRGDDGSYSNITAAFDAVRCVDDEPVTDRALAGEIDTRFREAAPFLDDGRGNGSAALDVCAFWPVPPTSGTEVADLSGLAPVLVVSTTADPATPYLAGVELAEYLGGALVTFEGTQHTVVFDGEECVDSAVTRYLIDLEVPGSDPHC</sequence>
<accession>A0A2X4V2Y7</accession>
<name>A0A2X4V2Y7_9NOCA</name>
<keyword evidence="3 6" id="KW-0378">Hydrolase</keyword>
<dbReference type="EC" id="3.4.14.-" evidence="6"/>
<evidence type="ECO:0000256" key="4">
    <source>
        <dbReference type="SAM" id="SignalP"/>
    </source>
</evidence>
<evidence type="ECO:0000256" key="3">
    <source>
        <dbReference type="ARBA" id="ARBA00022801"/>
    </source>
</evidence>
<gene>
    <name evidence="6" type="primary">tap_2</name>
    <name evidence="6" type="ORF">NCTC10994_04234</name>
</gene>
<keyword evidence="2 4" id="KW-0732">Signal</keyword>
<dbReference type="KEGG" id="rcr:NCTC10994_04234"/>
<dbReference type="InterPro" id="IPR029058">
    <property type="entry name" value="AB_hydrolase_fold"/>
</dbReference>
<dbReference type="Pfam" id="PF00561">
    <property type="entry name" value="Abhydrolase_1"/>
    <property type="match status" value="1"/>
</dbReference>
<dbReference type="InterPro" id="IPR000073">
    <property type="entry name" value="AB_hydrolase_1"/>
</dbReference>
<protein>
    <submittedName>
        <fullName evidence="6">Proteinase</fullName>
        <ecNumber evidence="6">3.4.14.-</ecNumber>
    </submittedName>
</protein>
<feature type="signal peptide" evidence="4">
    <location>
        <begin position="1"/>
        <end position="24"/>
    </location>
</feature>
<dbReference type="PROSITE" id="PS51257">
    <property type="entry name" value="PROKAR_LIPOPROTEIN"/>
    <property type="match status" value="1"/>
</dbReference>
<dbReference type="InterPro" id="IPR051601">
    <property type="entry name" value="Serine_prot/Carboxylest_S33"/>
</dbReference>
<evidence type="ECO:0000313" key="6">
    <source>
        <dbReference type="EMBL" id="SQI39690.1"/>
    </source>
</evidence>
<dbReference type="AlphaFoldDB" id="A0A2X4V2Y7"/>
<dbReference type="EMBL" id="LS483468">
    <property type="protein sequence ID" value="SQI39690.1"/>
    <property type="molecule type" value="Genomic_DNA"/>
</dbReference>
<feature type="chain" id="PRO_5016007618" evidence="4">
    <location>
        <begin position="25"/>
        <end position="509"/>
    </location>
</feature>
<evidence type="ECO:0000259" key="5">
    <source>
        <dbReference type="Pfam" id="PF00561"/>
    </source>
</evidence>
<reference evidence="6 7" key="1">
    <citation type="submission" date="2018-06" db="EMBL/GenBank/DDBJ databases">
        <authorList>
            <consortium name="Pathogen Informatics"/>
            <person name="Doyle S."/>
        </authorList>
    </citation>
    <scope>NUCLEOTIDE SEQUENCE [LARGE SCALE GENOMIC DNA]</scope>
    <source>
        <strain evidence="6 7">NCTC10994</strain>
    </source>
</reference>
<dbReference type="PANTHER" id="PTHR43248">
    <property type="entry name" value="2-SUCCINYL-6-HYDROXY-2,4-CYCLOHEXADIENE-1-CARBOXYLATE SYNTHASE"/>
    <property type="match status" value="1"/>
</dbReference>
<dbReference type="STRING" id="1219011.GCA_001895045_01175"/>
<comment type="similarity">
    <text evidence="1">Belongs to the peptidase S33 family.</text>
</comment>